<comment type="caution">
    <text evidence="6">The sequence shown here is derived from an EMBL/GenBank/DDBJ whole genome shotgun (WGS) entry which is preliminary data.</text>
</comment>
<dbReference type="SUPFAM" id="SSF55874">
    <property type="entry name" value="ATPase domain of HSP90 chaperone/DNA topoisomerase II/histidine kinase"/>
    <property type="match status" value="1"/>
</dbReference>
<dbReference type="CDD" id="cd16917">
    <property type="entry name" value="HATPase_UhpB-NarQ-NarX-like"/>
    <property type="match status" value="1"/>
</dbReference>
<feature type="transmembrane region" description="Helical" evidence="4">
    <location>
        <begin position="139"/>
        <end position="160"/>
    </location>
</feature>
<evidence type="ECO:0000256" key="4">
    <source>
        <dbReference type="SAM" id="Phobius"/>
    </source>
</evidence>
<keyword evidence="2 6" id="KW-0418">Kinase</keyword>
<accession>A0ABV9W334</accession>
<dbReference type="EMBL" id="JBHSIU010000037">
    <property type="protein sequence ID" value="MFC5001637.1"/>
    <property type="molecule type" value="Genomic_DNA"/>
</dbReference>
<keyword evidence="4" id="KW-0812">Transmembrane</keyword>
<keyword evidence="3" id="KW-0902">Two-component regulatory system</keyword>
<gene>
    <name evidence="6" type="ORF">ACFPIJ_27850</name>
</gene>
<evidence type="ECO:0000313" key="7">
    <source>
        <dbReference type="Proteomes" id="UP001595912"/>
    </source>
</evidence>
<dbReference type="InterPro" id="IPR003594">
    <property type="entry name" value="HATPase_dom"/>
</dbReference>
<dbReference type="GO" id="GO:0016301">
    <property type="term" value="F:kinase activity"/>
    <property type="evidence" value="ECO:0007669"/>
    <property type="project" value="UniProtKB-KW"/>
</dbReference>
<evidence type="ECO:0000256" key="2">
    <source>
        <dbReference type="ARBA" id="ARBA00022777"/>
    </source>
</evidence>
<dbReference type="Gene3D" id="3.30.565.10">
    <property type="entry name" value="Histidine kinase-like ATPase, C-terminal domain"/>
    <property type="match status" value="1"/>
</dbReference>
<keyword evidence="4" id="KW-1133">Transmembrane helix</keyword>
<dbReference type="Proteomes" id="UP001595912">
    <property type="component" value="Unassembled WGS sequence"/>
</dbReference>
<dbReference type="InterPro" id="IPR011712">
    <property type="entry name" value="Sig_transdc_His_kin_sub3_dim/P"/>
</dbReference>
<feature type="transmembrane region" description="Helical" evidence="4">
    <location>
        <begin position="38"/>
        <end position="57"/>
    </location>
</feature>
<keyword evidence="1" id="KW-0808">Transferase</keyword>
<name>A0ABV9W334_9ACTN</name>
<evidence type="ECO:0000256" key="1">
    <source>
        <dbReference type="ARBA" id="ARBA00022679"/>
    </source>
</evidence>
<organism evidence="6 7">
    <name type="scientific">Dactylosporangium cerinum</name>
    <dbReference type="NCBI Taxonomy" id="1434730"/>
    <lineage>
        <taxon>Bacteria</taxon>
        <taxon>Bacillati</taxon>
        <taxon>Actinomycetota</taxon>
        <taxon>Actinomycetes</taxon>
        <taxon>Micromonosporales</taxon>
        <taxon>Micromonosporaceae</taxon>
        <taxon>Dactylosporangium</taxon>
    </lineage>
</organism>
<keyword evidence="7" id="KW-1185">Reference proteome</keyword>
<dbReference type="Pfam" id="PF07730">
    <property type="entry name" value="HisKA_3"/>
    <property type="match status" value="1"/>
</dbReference>
<dbReference type="Pfam" id="PF02518">
    <property type="entry name" value="HATPase_c"/>
    <property type="match status" value="1"/>
</dbReference>
<dbReference type="InterPro" id="IPR050482">
    <property type="entry name" value="Sensor_HK_TwoCompSys"/>
</dbReference>
<dbReference type="Gene3D" id="1.20.5.1930">
    <property type="match status" value="1"/>
</dbReference>
<proteinExistence type="predicted"/>
<protein>
    <submittedName>
        <fullName evidence="6">Sensor histidine kinase</fullName>
    </submittedName>
</protein>
<keyword evidence="4" id="KW-0472">Membrane</keyword>
<sequence length="388" mass="40375">MNLPAAAPAAIARAVLLGRAAIASTAAAAGLLLVEDWWRILAVVATVAAGTVAEVSVLTRWPAVTRHPWPALAVDLALAVAVLMLSRGGMAFFCYVAGSAALGGALLGMRALPLWAAQAALGFTAAGAVLRANDPPPDVAAFIVAFPMVSVLAGIGAAAATTALQRHLDLAVEVIGAAQRSAAASERARLARELHDSVAKTLRGVSFAALALPQSLRRHPALAEQLAGTVSRGAEAAAREARQLLEGLRIDQLDLGFAETVRGTVHDWSDRWRIPVRVDAEPIEPGVEVRYEVVRILAEALQNVARHADARRVDVVVRAAGGRLEVRVRDDGRGFTPRDLAALQADGHLGIVGMAERARNVGGSLRVSALPGRGTEIVAVTPLEVGTP</sequence>
<evidence type="ECO:0000313" key="6">
    <source>
        <dbReference type="EMBL" id="MFC5001637.1"/>
    </source>
</evidence>
<dbReference type="PANTHER" id="PTHR24421">
    <property type="entry name" value="NITRATE/NITRITE SENSOR PROTEIN NARX-RELATED"/>
    <property type="match status" value="1"/>
</dbReference>
<dbReference type="SMART" id="SM00387">
    <property type="entry name" value="HATPase_c"/>
    <property type="match status" value="1"/>
</dbReference>
<dbReference type="PROSITE" id="PS50109">
    <property type="entry name" value="HIS_KIN"/>
    <property type="match status" value="1"/>
</dbReference>
<feature type="transmembrane region" description="Helical" evidence="4">
    <location>
        <begin position="114"/>
        <end position="133"/>
    </location>
</feature>
<dbReference type="InterPro" id="IPR005467">
    <property type="entry name" value="His_kinase_dom"/>
</dbReference>
<evidence type="ECO:0000259" key="5">
    <source>
        <dbReference type="PROSITE" id="PS50109"/>
    </source>
</evidence>
<dbReference type="InterPro" id="IPR036890">
    <property type="entry name" value="HATPase_C_sf"/>
</dbReference>
<evidence type="ECO:0000256" key="3">
    <source>
        <dbReference type="ARBA" id="ARBA00023012"/>
    </source>
</evidence>
<dbReference type="RefSeq" id="WP_380118907.1">
    <property type="nucleotide sequence ID" value="NZ_JBHSIU010000037.1"/>
</dbReference>
<reference evidence="7" key="1">
    <citation type="journal article" date="2019" name="Int. J. Syst. Evol. Microbiol.">
        <title>The Global Catalogue of Microorganisms (GCM) 10K type strain sequencing project: providing services to taxonomists for standard genome sequencing and annotation.</title>
        <authorList>
            <consortium name="The Broad Institute Genomics Platform"/>
            <consortium name="The Broad Institute Genome Sequencing Center for Infectious Disease"/>
            <person name="Wu L."/>
            <person name="Ma J."/>
        </authorList>
    </citation>
    <scope>NUCLEOTIDE SEQUENCE [LARGE SCALE GENOMIC DNA]</scope>
    <source>
        <strain evidence="7">CGMCC 4.7152</strain>
    </source>
</reference>
<feature type="domain" description="Histidine kinase" evidence="5">
    <location>
        <begin position="292"/>
        <end position="385"/>
    </location>
</feature>